<feature type="non-terminal residue" evidence="3">
    <location>
        <position position="187"/>
    </location>
</feature>
<feature type="region of interest" description="Disordered" evidence="1">
    <location>
        <begin position="124"/>
        <end position="145"/>
    </location>
</feature>
<name>A0A813DI78_POLGL</name>
<reference evidence="3" key="1">
    <citation type="submission" date="2021-02" db="EMBL/GenBank/DDBJ databases">
        <authorList>
            <person name="Dougan E. K."/>
            <person name="Rhodes N."/>
            <person name="Thang M."/>
            <person name="Chan C."/>
        </authorList>
    </citation>
    <scope>NUCLEOTIDE SEQUENCE</scope>
</reference>
<evidence type="ECO:0000313" key="3">
    <source>
        <dbReference type="EMBL" id="CAE8586211.1"/>
    </source>
</evidence>
<dbReference type="EMBL" id="CAJNNV010001955">
    <property type="protein sequence ID" value="CAE8586211.1"/>
    <property type="molecule type" value="Genomic_DNA"/>
</dbReference>
<proteinExistence type="predicted"/>
<dbReference type="AlphaFoldDB" id="A0A813DI78"/>
<feature type="transmembrane region" description="Helical" evidence="2">
    <location>
        <begin position="86"/>
        <end position="104"/>
    </location>
</feature>
<evidence type="ECO:0000256" key="2">
    <source>
        <dbReference type="SAM" id="Phobius"/>
    </source>
</evidence>
<evidence type="ECO:0000313" key="4">
    <source>
        <dbReference type="Proteomes" id="UP000654075"/>
    </source>
</evidence>
<keyword evidence="2" id="KW-0812">Transmembrane</keyword>
<gene>
    <name evidence="3" type="ORF">PGLA1383_LOCUS5093</name>
</gene>
<evidence type="ECO:0000256" key="1">
    <source>
        <dbReference type="SAM" id="MobiDB-lite"/>
    </source>
</evidence>
<keyword evidence="4" id="KW-1185">Reference proteome</keyword>
<keyword evidence="2" id="KW-0472">Membrane</keyword>
<accession>A0A813DI78</accession>
<comment type="caution">
    <text evidence="3">The sequence shown here is derived from an EMBL/GenBank/DDBJ whole genome shotgun (WGS) entry which is preliminary data.</text>
</comment>
<keyword evidence="2" id="KW-1133">Transmembrane helix</keyword>
<sequence length="187" mass="21586">MDAVQSDQSSLLQASRDHDGEVQWMQLESDSEVSFDSPEYAWKFFWRRLAISIICGMAMVLVLECRGRQHPHRHHHTAPQDPLKHHLSAFCMGGAAACMCWILFDWRGYFLLAGRLRQRRASDPQLLQTTSARPPAPQVATQPPAREVSVIRSEAVQPPRFQNPILAERIQQLNERTRICTREQWEE</sequence>
<dbReference type="Proteomes" id="UP000654075">
    <property type="component" value="Unassembled WGS sequence"/>
</dbReference>
<feature type="transmembrane region" description="Helical" evidence="2">
    <location>
        <begin position="45"/>
        <end position="65"/>
    </location>
</feature>
<organism evidence="3 4">
    <name type="scientific">Polarella glacialis</name>
    <name type="common">Dinoflagellate</name>
    <dbReference type="NCBI Taxonomy" id="89957"/>
    <lineage>
        <taxon>Eukaryota</taxon>
        <taxon>Sar</taxon>
        <taxon>Alveolata</taxon>
        <taxon>Dinophyceae</taxon>
        <taxon>Suessiales</taxon>
        <taxon>Suessiaceae</taxon>
        <taxon>Polarella</taxon>
    </lineage>
</organism>
<protein>
    <submittedName>
        <fullName evidence="3">Uncharacterized protein</fullName>
    </submittedName>
</protein>